<evidence type="ECO:0000256" key="1">
    <source>
        <dbReference type="ARBA" id="ARBA00004816"/>
    </source>
</evidence>
<dbReference type="EC" id="4.1.2.4" evidence="3"/>
<dbReference type="EMBL" id="UYYF01004338">
    <property type="protein sequence ID" value="VDN02665.1"/>
    <property type="molecule type" value="Genomic_DNA"/>
</dbReference>
<dbReference type="InterPro" id="IPR002915">
    <property type="entry name" value="DeoC/FbaB/LacD_aldolase"/>
</dbReference>
<dbReference type="UniPathway" id="UPA00002">
    <property type="reaction ID" value="UER00468"/>
</dbReference>
<dbReference type="AlphaFoldDB" id="A0A158RBS2"/>
<evidence type="ECO:0000256" key="6">
    <source>
        <dbReference type="ARBA" id="ARBA00031814"/>
    </source>
</evidence>
<dbReference type="Gene3D" id="3.20.20.70">
    <property type="entry name" value="Aldolase class I"/>
    <property type="match status" value="1"/>
</dbReference>
<dbReference type="STRING" id="103827.A0A158RBS2"/>
<dbReference type="GO" id="GO:0004139">
    <property type="term" value="F:deoxyribose-phosphate aldolase activity"/>
    <property type="evidence" value="ECO:0007669"/>
    <property type="project" value="UniProtKB-EC"/>
</dbReference>
<organism evidence="12">
    <name type="scientific">Thelazia callipaeda</name>
    <name type="common">Oriental eyeworm</name>
    <name type="synonym">Parasitic nematode</name>
    <dbReference type="NCBI Taxonomy" id="103827"/>
    <lineage>
        <taxon>Eukaryota</taxon>
        <taxon>Metazoa</taxon>
        <taxon>Ecdysozoa</taxon>
        <taxon>Nematoda</taxon>
        <taxon>Chromadorea</taxon>
        <taxon>Rhabditida</taxon>
        <taxon>Spirurina</taxon>
        <taxon>Spiruromorpha</taxon>
        <taxon>Thelazioidea</taxon>
        <taxon>Thelaziidae</taxon>
        <taxon>Thelazia</taxon>
    </lineage>
</organism>
<evidence type="ECO:0000256" key="7">
    <source>
        <dbReference type="ARBA" id="ARBA00032755"/>
    </source>
</evidence>
<dbReference type="Pfam" id="PF01791">
    <property type="entry name" value="DeoC"/>
    <property type="match status" value="1"/>
</dbReference>
<evidence type="ECO:0000313" key="12">
    <source>
        <dbReference type="WBParaSite" id="TCLT_0000543101-mRNA-1"/>
    </source>
</evidence>
<evidence type="ECO:0000256" key="3">
    <source>
        <dbReference type="ARBA" id="ARBA00012515"/>
    </source>
</evidence>
<evidence type="ECO:0000256" key="4">
    <source>
        <dbReference type="ARBA" id="ARBA00023239"/>
    </source>
</evidence>
<reference evidence="12" key="1">
    <citation type="submission" date="2016-04" db="UniProtKB">
        <authorList>
            <consortium name="WormBaseParasite"/>
        </authorList>
    </citation>
    <scope>IDENTIFICATION</scope>
</reference>
<dbReference type="PANTHER" id="PTHR10889:SF3">
    <property type="entry name" value="DEOXYRIBOSE-PHOSPHATE ALDOLASE"/>
    <property type="match status" value="1"/>
</dbReference>
<evidence type="ECO:0000256" key="2">
    <source>
        <dbReference type="ARBA" id="ARBA00009473"/>
    </source>
</evidence>
<dbReference type="GO" id="GO:0009264">
    <property type="term" value="P:deoxyribonucleotide catabolic process"/>
    <property type="evidence" value="ECO:0007669"/>
    <property type="project" value="InterPro"/>
</dbReference>
<dbReference type="PIRSF" id="PIRSF001357">
    <property type="entry name" value="DeoC"/>
    <property type="match status" value="1"/>
</dbReference>
<dbReference type="WBParaSite" id="TCLT_0000543101-mRNA-1">
    <property type="protein sequence ID" value="TCLT_0000543101-mRNA-1"/>
    <property type="gene ID" value="TCLT_0000543101"/>
</dbReference>
<sequence length="221" mass="24757">MNLTNLNGDDTDDVIARLIDKAVLAYPELFVFILPELLQLNVIYFRDIIHYCYLLLLETKLVVEDGADESDIVISRDAALQQDWTRICKEVSTLKCVCGSKCMKTILAIGELRNELNIYRASWAVMLAGSDFIKTSTGNETVNATVQAVYIICHAIKQFYCRTGKMVGFKASGGIRTTHEAVKYLSIVEEILGTNWLKPSLFRIGASTLLDNVVRTLNCSY</sequence>
<evidence type="ECO:0000313" key="10">
    <source>
        <dbReference type="EMBL" id="VDN02665.1"/>
    </source>
</evidence>
<name>A0A158RBS2_THECL</name>
<comment type="similarity">
    <text evidence="2">Belongs to the DeoC/FbaB aldolase family. DeoC type 2 subfamily.</text>
</comment>
<protein>
    <recommendedName>
        <fullName evidence="3">deoxyribose-phosphate aldolase</fullName>
        <ecNumber evidence="3">4.1.2.4</ecNumber>
    </recommendedName>
    <alternativeName>
        <fullName evidence="7">2-deoxy-D-ribose 5-phosphate aldolase</fullName>
    </alternativeName>
    <alternativeName>
        <fullName evidence="6">Phosphodeoxyriboaldolase</fullName>
    </alternativeName>
</protein>
<dbReference type="Proteomes" id="UP000276776">
    <property type="component" value="Unassembled WGS sequence"/>
</dbReference>
<evidence type="ECO:0000256" key="8">
    <source>
        <dbReference type="ARBA" id="ARBA00048791"/>
    </source>
</evidence>
<dbReference type="SUPFAM" id="SSF51569">
    <property type="entry name" value="Aldolase"/>
    <property type="match status" value="1"/>
</dbReference>
<evidence type="ECO:0000256" key="5">
    <source>
        <dbReference type="ARBA" id="ARBA00023270"/>
    </source>
</evidence>
<keyword evidence="5 9" id="KW-0704">Schiff base</keyword>
<evidence type="ECO:0000313" key="11">
    <source>
        <dbReference type="Proteomes" id="UP000276776"/>
    </source>
</evidence>
<comment type="pathway">
    <text evidence="1">Carbohydrate degradation; 2-deoxy-D-ribose 1-phosphate degradation; D-glyceraldehyde 3-phosphate and acetaldehyde from 2-deoxy-alpha-D-ribose 1-phosphate: step 2/2.</text>
</comment>
<dbReference type="InterPro" id="IPR013785">
    <property type="entry name" value="Aldolase_TIM"/>
</dbReference>
<feature type="active site" description="Proton donor/acceptor" evidence="9">
    <location>
        <position position="170"/>
    </location>
</feature>
<keyword evidence="11" id="KW-1185">Reference proteome</keyword>
<gene>
    <name evidence="10" type="ORF">TCLT_LOCUS5420</name>
</gene>
<dbReference type="GO" id="GO:0016052">
    <property type="term" value="P:carbohydrate catabolic process"/>
    <property type="evidence" value="ECO:0007669"/>
    <property type="project" value="TreeGrafter"/>
</dbReference>
<reference evidence="10 11" key="2">
    <citation type="submission" date="2018-11" db="EMBL/GenBank/DDBJ databases">
        <authorList>
            <consortium name="Pathogen Informatics"/>
        </authorList>
    </citation>
    <scope>NUCLEOTIDE SEQUENCE [LARGE SCALE GENOMIC DNA]</scope>
</reference>
<dbReference type="GO" id="GO:0046386">
    <property type="term" value="P:deoxyribose phosphate catabolic process"/>
    <property type="evidence" value="ECO:0007669"/>
    <property type="project" value="UniProtKB-UniPathway"/>
</dbReference>
<proteinExistence type="inferred from homology"/>
<evidence type="ECO:0000256" key="9">
    <source>
        <dbReference type="PIRSR" id="PIRSR001357-50"/>
    </source>
</evidence>
<keyword evidence="4" id="KW-0456">Lyase</keyword>
<accession>A0A158RBS2</accession>
<feature type="active site" description="Schiff-base intermediate with acetaldehyde" evidence="9">
    <location>
        <position position="134"/>
    </location>
</feature>
<comment type="catalytic activity">
    <reaction evidence="8">
        <text>2-deoxy-D-ribose 5-phosphate = D-glyceraldehyde 3-phosphate + acetaldehyde</text>
        <dbReference type="Rhea" id="RHEA:12821"/>
        <dbReference type="ChEBI" id="CHEBI:15343"/>
        <dbReference type="ChEBI" id="CHEBI:59776"/>
        <dbReference type="ChEBI" id="CHEBI:62877"/>
        <dbReference type="EC" id="4.1.2.4"/>
    </reaction>
</comment>
<dbReference type="InterPro" id="IPR011343">
    <property type="entry name" value="DeoC"/>
</dbReference>
<dbReference type="SMART" id="SM01133">
    <property type="entry name" value="DeoC"/>
    <property type="match status" value="1"/>
</dbReference>
<dbReference type="GO" id="GO:0005737">
    <property type="term" value="C:cytoplasm"/>
    <property type="evidence" value="ECO:0007669"/>
    <property type="project" value="InterPro"/>
</dbReference>
<dbReference type="OrthoDB" id="70823at2759"/>
<dbReference type="PANTHER" id="PTHR10889">
    <property type="entry name" value="DEOXYRIBOSE-PHOSPHATE ALDOLASE"/>
    <property type="match status" value="1"/>
</dbReference>